<proteinExistence type="predicted"/>
<name>A0AAD5WGE7_PARTN</name>
<gene>
    <name evidence="2" type="ORF">KIN20_029865</name>
</gene>
<reference evidence="2" key="1">
    <citation type="submission" date="2021-06" db="EMBL/GenBank/DDBJ databases">
        <title>Parelaphostrongylus tenuis whole genome reference sequence.</title>
        <authorList>
            <person name="Garwood T.J."/>
            <person name="Larsen P.A."/>
            <person name="Fountain-Jones N.M."/>
            <person name="Garbe J.R."/>
            <person name="Macchietto M.G."/>
            <person name="Kania S.A."/>
            <person name="Gerhold R.W."/>
            <person name="Richards J.E."/>
            <person name="Wolf T.M."/>
        </authorList>
    </citation>
    <scope>NUCLEOTIDE SEQUENCE</scope>
    <source>
        <strain evidence="2">MNPRO001-30</strain>
        <tissue evidence="2">Meninges</tissue>
    </source>
</reference>
<protein>
    <submittedName>
        <fullName evidence="2">Uncharacterized protein</fullName>
    </submittedName>
</protein>
<keyword evidence="3" id="KW-1185">Reference proteome</keyword>
<dbReference type="EMBL" id="JAHQIW010006261">
    <property type="protein sequence ID" value="KAJ1368648.1"/>
    <property type="molecule type" value="Genomic_DNA"/>
</dbReference>
<comment type="caution">
    <text evidence="2">The sequence shown here is derived from an EMBL/GenBank/DDBJ whole genome shotgun (WGS) entry which is preliminary data.</text>
</comment>
<dbReference type="AlphaFoldDB" id="A0AAD5WGE7"/>
<feature type="region of interest" description="Disordered" evidence="1">
    <location>
        <begin position="219"/>
        <end position="243"/>
    </location>
</feature>
<accession>A0AAD5WGE7</accession>
<evidence type="ECO:0000313" key="3">
    <source>
        <dbReference type="Proteomes" id="UP001196413"/>
    </source>
</evidence>
<evidence type="ECO:0000256" key="1">
    <source>
        <dbReference type="SAM" id="MobiDB-lite"/>
    </source>
</evidence>
<sequence length="243" mass="28043">MEFCVLSGQILVSLLIEKFLVIDLSVSNSYILYGLQRLKKENDGDIWKINIEHRILDFFSASERLGEEMKVPDVELINEFEHQYYGFSPAGFTDTGRFSKEVVKKKECMVDITGMIFQSKAIKLAFDTFTDRVLTYVFRIPRHITLPEHESTFRLLLTQDPGVLKLDELGRRNDKLEKLIVEYRFTLENIRREIRDASDGIEVLTTLIKQLERLPVVVGDNSKDQSPMDEVSPPSTEVDESMS</sequence>
<dbReference type="Proteomes" id="UP001196413">
    <property type="component" value="Unassembled WGS sequence"/>
</dbReference>
<evidence type="ECO:0000313" key="2">
    <source>
        <dbReference type="EMBL" id="KAJ1368648.1"/>
    </source>
</evidence>
<organism evidence="2 3">
    <name type="scientific">Parelaphostrongylus tenuis</name>
    <name type="common">Meningeal worm</name>
    <dbReference type="NCBI Taxonomy" id="148309"/>
    <lineage>
        <taxon>Eukaryota</taxon>
        <taxon>Metazoa</taxon>
        <taxon>Ecdysozoa</taxon>
        <taxon>Nematoda</taxon>
        <taxon>Chromadorea</taxon>
        <taxon>Rhabditida</taxon>
        <taxon>Rhabditina</taxon>
        <taxon>Rhabditomorpha</taxon>
        <taxon>Strongyloidea</taxon>
        <taxon>Metastrongylidae</taxon>
        <taxon>Parelaphostrongylus</taxon>
    </lineage>
</organism>